<dbReference type="eggNOG" id="COG2327">
    <property type="taxonomic scope" value="Bacteria"/>
</dbReference>
<gene>
    <name evidence="2" type="ORF">AM305_08469</name>
</gene>
<dbReference type="AlphaFoldDB" id="C5S1B6"/>
<dbReference type="RefSeq" id="WP_005823553.1">
    <property type="nucleotide sequence ID" value="NZ_ACQL01000085.1"/>
</dbReference>
<evidence type="ECO:0000313" key="3">
    <source>
        <dbReference type="Proteomes" id="UP000005532"/>
    </source>
</evidence>
<comment type="caution">
    <text evidence="2">The sequence shown here is derived from an EMBL/GenBank/DDBJ whole genome shotgun (WGS) entry which is preliminary data.</text>
</comment>
<sequence length="366" mass="42821">MDIFVRGFFHINLGDDLFLYMLAKRYPQHKFHVILNSEYTSVFRDQDNIIIHSYHKIRRALDRILIKYGQDFYTTIEKKCQLNVVIGGSIFQEGENDFGAYERLAQMPCLNPTYILGANFGPYTTEKYRLLVQDYLSLAKDVCFRDKWSQEKFSELSNIRFAPDIVLGLNNIISFNKEVKKQVFISVIDYSRKPGVSEDKVTQYEQFILNCINYYSQLDYDVILSSFCKMEGDEEAIKRLRHKITNDINFSILNYTGDNWKELVNAIQNSMLVIASRFHAMILAGGARVPVFPIAYNKKFSQFLDDFNLSSYCISMEELVNKKPEKMDYFLFNNIEEISNNANKHFIKLDELLLGDGCENNERIYK</sequence>
<evidence type="ECO:0000313" key="2">
    <source>
        <dbReference type="EMBL" id="EER47347.1"/>
    </source>
</evidence>
<dbReference type="PANTHER" id="PTHR36836">
    <property type="entry name" value="COLANIC ACID BIOSYNTHESIS PROTEIN WCAK"/>
    <property type="match status" value="1"/>
</dbReference>
<proteinExistence type="predicted"/>
<name>C5S1B6_9PAST</name>
<protein>
    <recommendedName>
        <fullName evidence="1">Polysaccharide pyruvyl transferase domain-containing protein</fullName>
    </recommendedName>
</protein>
<dbReference type="Proteomes" id="UP000005532">
    <property type="component" value="Unassembled WGS sequence"/>
</dbReference>
<evidence type="ECO:0000259" key="1">
    <source>
        <dbReference type="Pfam" id="PF04230"/>
    </source>
</evidence>
<reference evidence="2 3" key="1">
    <citation type="journal article" date="2010" name="Vet. Microbiol.">
        <title>Production of haemolysins by strains of the Actinobacillus minor/porcitonsillarum complex.</title>
        <authorList>
            <person name="Arya G."/>
            <person name="Niven D.F."/>
        </authorList>
    </citation>
    <scope>NUCLEOTIDE SEQUENCE [LARGE SCALE GENOMIC DNA]</scope>
    <source>
        <strain evidence="2 3">NM305</strain>
    </source>
</reference>
<dbReference type="EMBL" id="ACQL01000085">
    <property type="protein sequence ID" value="EER47347.1"/>
    <property type="molecule type" value="Genomic_DNA"/>
</dbReference>
<feature type="domain" description="Polysaccharide pyruvyl transferase" evidence="1">
    <location>
        <begin position="12"/>
        <end position="297"/>
    </location>
</feature>
<dbReference type="OrthoDB" id="6058856at2"/>
<organism evidence="2 3">
    <name type="scientific">Actinobacillus minor NM305</name>
    <dbReference type="NCBI Taxonomy" id="637911"/>
    <lineage>
        <taxon>Bacteria</taxon>
        <taxon>Pseudomonadati</taxon>
        <taxon>Pseudomonadota</taxon>
        <taxon>Gammaproteobacteria</taxon>
        <taxon>Pasteurellales</taxon>
        <taxon>Pasteurellaceae</taxon>
        <taxon>Actinobacillus</taxon>
    </lineage>
</organism>
<dbReference type="Pfam" id="PF04230">
    <property type="entry name" value="PS_pyruv_trans"/>
    <property type="match status" value="1"/>
</dbReference>
<dbReference type="PANTHER" id="PTHR36836:SF1">
    <property type="entry name" value="COLANIC ACID BIOSYNTHESIS PROTEIN WCAK"/>
    <property type="match status" value="1"/>
</dbReference>
<accession>C5S1B6</accession>
<dbReference type="InterPro" id="IPR007345">
    <property type="entry name" value="Polysacch_pyruvyl_Trfase"/>
</dbReference>